<evidence type="ECO:0000313" key="2">
    <source>
        <dbReference type="Proteomes" id="UP000199118"/>
    </source>
</evidence>
<dbReference type="AlphaFoldDB" id="A0A1H3BPP1"/>
<sequence>MFAGLAETGGPGTPLALRGRALDARMMLRAGAGGSGSETLVTIRAGAVILVEDGPLVMPSWDFAISAAEEDWALFLRAVPPPGSHDLMALLKRGAMRFEGNLHPLMSNLLYFKLLLASLRPQPETAPEATA</sequence>
<protein>
    <recommendedName>
        <fullName evidence="3">SCP-2 sterol transfer family protein</fullName>
    </recommendedName>
</protein>
<dbReference type="STRING" id="356660.SAMN05444336_105105"/>
<keyword evidence="2" id="KW-1185">Reference proteome</keyword>
<evidence type="ECO:0008006" key="3">
    <source>
        <dbReference type="Google" id="ProtNLM"/>
    </source>
</evidence>
<dbReference type="Proteomes" id="UP000199118">
    <property type="component" value="Unassembled WGS sequence"/>
</dbReference>
<evidence type="ECO:0000313" key="1">
    <source>
        <dbReference type="EMBL" id="SDX43691.1"/>
    </source>
</evidence>
<dbReference type="RefSeq" id="WP_092683120.1">
    <property type="nucleotide sequence ID" value="NZ_FNMZ01000005.1"/>
</dbReference>
<accession>A0A1H3BPP1</accession>
<reference evidence="1 2" key="1">
    <citation type="submission" date="2016-10" db="EMBL/GenBank/DDBJ databases">
        <authorList>
            <person name="de Groot N.N."/>
        </authorList>
    </citation>
    <scope>NUCLEOTIDE SEQUENCE [LARGE SCALE GENOMIC DNA]</scope>
    <source>
        <strain evidence="1 2">DSM 17890</strain>
    </source>
</reference>
<dbReference type="OrthoDB" id="2853714at2"/>
<proteinExistence type="predicted"/>
<gene>
    <name evidence="1" type="ORF">SAMN05444336_105105</name>
</gene>
<dbReference type="EMBL" id="FNMZ01000005">
    <property type="protein sequence ID" value="SDX43691.1"/>
    <property type="molecule type" value="Genomic_DNA"/>
</dbReference>
<name>A0A1H3BPP1_9RHOB</name>
<organism evidence="1 2">
    <name type="scientific">Albimonas donghaensis</name>
    <dbReference type="NCBI Taxonomy" id="356660"/>
    <lineage>
        <taxon>Bacteria</taxon>
        <taxon>Pseudomonadati</taxon>
        <taxon>Pseudomonadota</taxon>
        <taxon>Alphaproteobacteria</taxon>
        <taxon>Rhodobacterales</taxon>
        <taxon>Paracoccaceae</taxon>
        <taxon>Albimonas</taxon>
    </lineage>
</organism>